<protein>
    <submittedName>
        <fullName evidence="2">Uncharacterized protein</fullName>
    </submittedName>
</protein>
<name>A0AAV7UUT4_PLEWA</name>
<dbReference type="AlphaFoldDB" id="A0AAV7UUT4"/>
<feature type="compositionally biased region" description="Basic and acidic residues" evidence="1">
    <location>
        <begin position="23"/>
        <end position="32"/>
    </location>
</feature>
<feature type="compositionally biased region" description="Polar residues" evidence="1">
    <location>
        <begin position="87"/>
        <end position="96"/>
    </location>
</feature>
<feature type="region of interest" description="Disordered" evidence="1">
    <location>
        <begin position="23"/>
        <end position="110"/>
    </location>
</feature>
<accession>A0AAV7UUT4</accession>
<evidence type="ECO:0000313" key="3">
    <source>
        <dbReference type="Proteomes" id="UP001066276"/>
    </source>
</evidence>
<feature type="compositionally biased region" description="Basic and acidic residues" evidence="1">
    <location>
        <begin position="47"/>
        <end position="61"/>
    </location>
</feature>
<proteinExistence type="predicted"/>
<gene>
    <name evidence="2" type="ORF">NDU88_001698</name>
</gene>
<evidence type="ECO:0000313" key="2">
    <source>
        <dbReference type="EMBL" id="KAJ1192391.1"/>
    </source>
</evidence>
<organism evidence="2 3">
    <name type="scientific">Pleurodeles waltl</name>
    <name type="common">Iberian ribbed newt</name>
    <dbReference type="NCBI Taxonomy" id="8319"/>
    <lineage>
        <taxon>Eukaryota</taxon>
        <taxon>Metazoa</taxon>
        <taxon>Chordata</taxon>
        <taxon>Craniata</taxon>
        <taxon>Vertebrata</taxon>
        <taxon>Euteleostomi</taxon>
        <taxon>Amphibia</taxon>
        <taxon>Batrachia</taxon>
        <taxon>Caudata</taxon>
        <taxon>Salamandroidea</taxon>
        <taxon>Salamandridae</taxon>
        <taxon>Pleurodelinae</taxon>
        <taxon>Pleurodeles</taxon>
    </lineage>
</organism>
<sequence length="110" mass="13017">MLFPATLRVADGRGAHFFRTPQEARDWLEERGTQQGKGPLKNPEPAADAKIRKDTGREPWCPHRRKHKRKEPEPRQWWPPSARGRQPTLNWHNEGNQRIGLRRSRQDLQR</sequence>
<evidence type="ECO:0000256" key="1">
    <source>
        <dbReference type="SAM" id="MobiDB-lite"/>
    </source>
</evidence>
<dbReference type="EMBL" id="JANPWB010000004">
    <property type="protein sequence ID" value="KAJ1192391.1"/>
    <property type="molecule type" value="Genomic_DNA"/>
</dbReference>
<keyword evidence="3" id="KW-1185">Reference proteome</keyword>
<comment type="caution">
    <text evidence="2">The sequence shown here is derived from an EMBL/GenBank/DDBJ whole genome shotgun (WGS) entry which is preliminary data.</text>
</comment>
<reference evidence="2" key="1">
    <citation type="journal article" date="2022" name="bioRxiv">
        <title>Sequencing and chromosome-scale assembly of the giantPleurodeles waltlgenome.</title>
        <authorList>
            <person name="Brown T."/>
            <person name="Elewa A."/>
            <person name="Iarovenko S."/>
            <person name="Subramanian E."/>
            <person name="Araus A.J."/>
            <person name="Petzold A."/>
            <person name="Susuki M."/>
            <person name="Suzuki K.-i.T."/>
            <person name="Hayashi T."/>
            <person name="Toyoda A."/>
            <person name="Oliveira C."/>
            <person name="Osipova E."/>
            <person name="Leigh N.D."/>
            <person name="Simon A."/>
            <person name="Yun M.H."/>
        </authorList>
    </citation>
    <scope>NUCLEOTIDE SEQUENCE</scope>
    <source>
        <strain evidence="2">20211129_DDA</strain>
        <tissue evidence="2">Liver</tissue>
    </source>
</reference>
<dbReference type="Proteomes" id="UP001066276">
    <property type="component" value="Chromosome 2_2"/>
</dbReference>